<proteinExistence type="predicted"/>
<reference evidence="2 3" key="1">
    <citation type="submission" date="2018-04" db="EMBL/GenBank/DDBJ databases">
        <title>Draft genome sequence of Pseudomonas syringae pv. actinidiae biovar 3 strains isolated from kiwifruit in Kagawa prefecture.</title>
        <authorList>
            <person name="Tabuchi M."/>
            <person name="Saito M."/>
            <person name="Fujiwara S."/>
            <person name="Sasa N."/>
            <person name="Akimitsu K."/>
            <person name="Gomi K."/>
            <person name="Konishi-Sugita S."/>
            <person name="Hamano K."/>
            <person name="Kataoka I."/>
        </authorList>
    </citation>
    <scope>NUCLEOTIDE SEQUENCE [LARGE SCALE GENOMIC DNA]</scope>
    <source>
        <strain evidence="2 3">MAFF212211</strain>
    </source>
</reference>
<accession>A0AAN4QB53</accession>
<dbReference type="EMBL" id="BGKA01000260">
    <property type="protein sequence ID" value="GBH20486.1"/>
    <property type="molecule type" value="Genomic_DNA"/>
</dbReference>
<organism evidence="2 3">
    <name type="scientific">Pseudomonas syringae pv. actinidiae</name>
    <dbReference type="NCBI Taxonomy" id="103796"/>
    <lineage>
        <taxon>Bacteria</taxon>
        <taxon>Pseudomonadati</taxon>
        <taxon>Pseudomonadota</taxon>
        <taxon>Gammaproteobacteria</taxon>
        <taxon>Pseudomonadales</taxon>
        <taxon>Pseudomonadaceae</taxon>
        <taxon>Pseudomonas</taxon>
        <taxon>Pseudomonas syringae</taxon>
    </lineage>
</organism>
<evidence type="ECO:0000313" key="3">
    <source>
        <dbReference type="Proteomes" id="UP000248291"/>
    </source>
</evidence>
<feature type="compositionally biased region" description="Basic and acidic residues" evidence="1">
    <location>
        <begin position="18"/>
        <end position="42"/>
    </location>
</feature>
<name>A0AAN4QB53_PSESF</name>
<comment type="caution">
    <text evidence="2">The sequence shown here is derived from an EMBL/GenBank/DDBJ whole genome shotgun (WGS) entry which is preliminary data.</text>
</comment>
<feature type="region of interest" description="Disordered" evidence="1">
    <location>
        <begin position="1"/>
        <end position="66"/>
    </location>
</feature>
<evidence type="ECO:0000256" key="1">
    <source>
        <dbReference type="SAM" id="MobiDB-lite"/>
    </source>
</evidence>
<dbReference type="Proteomes" id="UP000248291">
    <property type="component" value="Unassembled WGS sequence"/>
</dbReference>
<protein>
    <submittedName>
        <fullName evidence="2">Periplasmic protein TonB</fullName>
    </submittedName>
</protein>
<gene>
    <name evidence="2" type="ORF">KPSA3_06519</name>
</gene>
<dbReference type="AlphaFoldDB" id="A0AAN4QB53"/>
<evidence type="ECO:0000313" key="2">
    <source>
        <dbReference type="EMBL" id="GBH20486.1"/>
    </source>
</evidence>
<sequence>MRIYPKAIGKIRLKRRDRAPGKSNRHDDLHQKGNAQRNKDRAQQTTLQERQDCRHRRILPPTAPLK</sequence>